<comment type="caution">
    <text evidence="6">The sequence shown here is derived from an EMBL/GenBank/DDBJ whole genome shotgun (WGS) entry which is preliminary data.</text>
</comment>
<dbReference type="PANTHER" id="PTHR30055:SF234">
    <property type="entry name" value="HTH-TYPE TRANSCRIPTIONAL REGULATOR BETI"/>
    <property type="match status" value="1"/>
</dbReference>
<accession>A0A4Q7YMB1</accession>
<proteinExistence type="predicted"/>
<dbReference type="Pfam" id="PF00440">
    <property type="entry name" value="TetR_N"/>
    <property type="match status" value="1"/>
</dbReference>
<gene>
    <name evidence="6" type="ORF">EV700_2390</name>
</gene>
<keyword evidence="1" id="KW-0805">Transcription regulation</keyword>
<dbReference type="InterPro" id="IPR001647">
    <property type="entry name" value="HTH_TetR"/>
</dbReference>
<keyword evidence="7" id="KW-1185">Reference proteome</keyword>
<dbReference type="PROSITE" id="PS50977">
    <property type="entry name" value="HTH_TETR_2"/>
    <property type="match status" value="1"/>
</dbReference>
<feature type="DNA-binding region" description="H-T-H motif" evidence="4">
    <location>
        <begin position="34"/>
        <end position="53"/>
    </location>
</feature>
<name>A0A4Q7YMB1_9GAMM</name>
<dbReference type="Proteomes" id="UP000292423">
    <property type="component" value="Unassembled WGS sequence"/>
</dbReference>
<dbReference type="GO" id="GO:0003700">
    <property type="term" value="F:DNA-binding transcription factor activity"/>
    <property type="evidence" value="ECO:0007669"/>
    <property type="project" value="TreeGrafter"/>
</dbReference>
<dbReference type="PRINTS" id="PR00455">
    <property type="entry name" value="HTHTETR"/>
</dbReference>
<dbReference type="RefSeq" id="WP_130414052.1">
    <property type="nucleotide sequence ID" value="NZ_SHKX01000013.1"/>
</dbReference>
<dbReference type="GO" id="GO:0000976">
    <property type="term" value="F:transcription cis-regulatory region binding"/>
    <property type="evidence" value="ECO:0007669"/>
    <property type="project" value="TreeGrafter"/>
</dbReference>
<dbReference type="EMBL" id="SHKX01000013">
    <property type="protein sequence ID" value="RZU38458.1"/>
    <property type="molecule type" value="Genomic_DNA"/>
</dbReference>
<dbReference type="SUPFAM" id="SSF46689">
    <property type="entry name" value="Homeodomain-like"/>
    <property type="match status" value="1"/>
</dbReference>
<dbReference type="InterPro" id="IPR009057">
    <property type="entry name" value="Homeodomain-like_sf"/>
</dbReference>
<evidence type="ECO:0000256" key="4">
    <source>
        <dbReference type="PROSITE-ProRule" id="PRU00335"/>
    </source>
</evidence>
<keyword evidence="2 4" id="KW-0238">DNA-binding</keyword>
<evidence type="ECO:0000256" key="3">
    <source>
        <dbReference type="ARBA" id="ARBA00023163"/>
    </source>
</evidence>
<evidence type="ECO:0000313" key="7">
    <source>
        <dbReference type="Proteomes" id="UP000292423"/>
    </source>
</evidence>
<evidence type="ECO:0000313" key="6">
    <source>
        <dbReference type="EMBL" id="RZU38458.1"/>
    </source>
</evidence>
<dbReference type="FunFam" id="1.10.10.60:FF:000141">
    <property type="entry name" value="TetR family transcriptional regulator"/>
    <property type="match status" value="1"/>
</dbReference>
<protein>
    <submittedName>
        <fullName evidence="6">TetR family transcriptional regulator</fullName>
    </submittedName>
</protein>
<dbReference type="Gene3D" id="1.10.357.10">
    <property type="entry name" value="Tetracycline Repressor, domain 2"/>
    <property type="match status" value="1"/>
</dbReference>
<evidence type="ECO:0000256" key="1">
    <source>
        <dbReference type="ARBA" id="ARBA00023015"/>
    </source>
</evidence>
<feature type="domain" description="HTH tetR-type" evidence="5">
    <location>
        <begin position="11"/>
        <end position="71"/>
    </location>
</feature>
<dbReference type="AlphaFoldDB" id="A0A4Q7YMB1"/>
<evidence type="ECO:0000256" key="2">
    <source>
        <dbReference type="ARBA" id="ARBA00023125"/>
    </source>
</evidence>
<evidence type="ECO:0000259" key="5">
    <source>
        <dbReference type="PROSITE" id="PS50977"/>
    </source>
</evidence>
<dbReference type="OrthoDB" id="5816932at2"/>
<sequence>MARNKRDIDRQSKQDEIVAVARRLFLQEGYEAASMARVAREAGVAANTLYWYFADKDALLIAVLNGLVLDGVAAHAGLQALPMKQQLIWLIAQFEQAHRLVMTVHARLENSPALREWHDGFHRLVEGLVVAQLTARGMTAEEARVTATAGTFVVEGLLSHPQSPRQREQVLDWLVRRAPGDGS</sequence>
<keyword evidence="3" id="KW-0804">Transcription</keyword>
<organism evidence="6 7">
    <name type="scientific">Fluviicoccus keumensis</name>
    <dbReference type="NCBI Taxonomy" id="1435465"/>
    <lineage>
        <taxon>Bacteria</taxon>
        <taxon>Pseudomonadati</taxon>
        <taxon>Pseudomonadota</taxon>
        <taxon>Gammaproteobacteria</taxon>
        <taxon>Moraxellales</taxon>
        <taxon>Moraxellaceae</taxon>
        <taxon>Fluviicoccus</taxon>
    </lineage>
</organism>
<reference evidence="6 7" key="1">
    <citation type="submission" date="2019-02" db="EMBL/GenBank/DDBJ databases">
        <title>Genomic Encyclopedia of Type Strains, Phase IV (KMG-IV): sequencing the most valuable type-strain genomes for metagenomic binning, comparative biology and taxonomic classification.</title>
        <authorList>
            <person name="Goeker M."/>
        </authorList>
    </citation>
    <scope>NUCLEOTIDE SEQUENCE [LARGE SCALE GENOMIC DNA]</scope>
    <source>
        <strain evidence="6 7">DSM 105135</strain>
    </source>
</reference>
<dbReference type="PANTHER" id="PTHR30055">
    <property type="entry name" value="HTH-TYPE TRANSCRIPTIONAL REGULATOR RUTR"/>
    <property type="match status" value="1"/>
</dbReference>
<dbReference type="InterPro" id="IPR050109">
    <property type="entry name" value="HTH-type_TetR-like_transc_reg"/>
</dbReference>